<comment type="caution">
    <text evidence="2">The sequence shown here is derived from an EMBL/GenBank/DDBJ whole genome shotgun (WGS) entry which is preliminary data.</text>
</comment>
<evidence type="ECO:0000313" key="3">
    <source>
        <dbReference type="Proteomes" id="UP000290649"/>
    </source>
</evidence>
<dbReference type="Proteomes" id="UP000290649">
    <property type="component" value="Unassembled WGS sequence"/>
</dbReference>
<sequence>MKEGNNRNLYFNMVLGAIGIILVFIGTFEFLKVVEILKGFFLIMVGMFILIRYIYQLEEKVGISRKTIWIKAVILIGIVFGFFYFY</sequence>
<name>A0A4Q0VXH6_9BACI</name>
<dbReference type="OrthoDB" id="2428552at2"/>
<proteinExistence type="predicted"/>
<organism evidence="2 3">
    <name type="scientific">Anaerobacillus alkaliphilus</name>
    <dbReference type="NCBI Taxonomy" id="1548597"/>
    <lineage>
        <taxon>Bacteria</taxon>
        <taxon>Bacillati</taxon>
        <taxon>Bacillota</taxon>
        <taxon>Bacilli</taxon>
        <taxon>Bacillales</taxon>
        <taxon>Bacillaceae</taxon>
        <taxon>Anaerobacillus</taxon>
    </lineage>
</organism>
<feature type="transmembrane region" description="Helical" evidence="1">
    <location>
        <begin position="67"/>
        <end position="85"/>
    </location>
</feature>
<reference evidence="2 3" key="1">
    <citation type="journal article" date="2019" name="Int. J. Syst. Evol. Microbiol.">
        <title>Anaerobacillus alkaliphilus sp. nov., a novel alkaliphilic and moderately halophilic bacterium.</title>
        <authorList>
            <person name="Borsodi A.K."/>
            <person name="Aszalos J.M."/>
            <person name="Bihari P."/>
            <person name="Nagy I."/>
            <person name="Schumann P."/>
            <person name="Sproer C."/>
            <person name="Kovacs A.L."/>
            <person name="Boka K."/>
            <person name="Dobosy P."/>
            <person name="Ovari M."/>
            <person name="Szili-Kovacs T."/>
            <person name="Toth E."/>
        </authorList>
    </citation>
    <scope>NUCLEOTIDE SEQUENCE [LARGE SCALE GENOMIC DNA]</scope>
    <source>
        <strain evidence="2 3">B16-10</strain>
    </source>
</reference>
<dbReference type="AlphaFoldDB" id="A0A4Q0VXH6"/>
<keyword evidence="1" id="KW-1133">Transmembrane helix</keyword>
<keyword evidence="1" id="KW-0812">Transmembrane</keyword>
<keyword evidence="1" id="KW-0472">Membrane</keyword>
<feature type="transmembrane region" description="Helical" evidence="1">
    <location>
        <begin position="9"/>
        <end position="30"/>
    </location>
</feature>
<evidence type="ECO:0000256" key="1">
    <source>
        <dbReference type="SAM" id="Phobius"/>
    </source>
</evidence>
<keyword evidence="3" id="KW-1185">Reference proteome</keyword>
<evidence type="ECO:0008006" key="4">
    <source>
        <dbReference type="Google" id="ProtNLM"/>
    </source>
</evidence>
<gene>
    <name evidence="2" type="ORF">DS745_03455</name>
</gene>
<protein>
    <recommendedName>
        <fullName evidence="4">DUF4181 domain-containing protein</fullName>
    </recommendedName>
</protein>
<dbReference type="EMBL" id="QOUX01000001">
    <property type="protein sequence ID" value="RXJ04453.1"/>
    <property type="molecule type" value="Genomic_DNA"/>
</dbReference>
<dbReference type="RefSeq" id="WP_129076795.1">
    <property type="nucleotide sequence ID" value="NZ_QOUX01000001.1"/>
</dbReference>
<accession>A0A4Q0VXH6</accession>
<feature type="transmembrane region" description="Helical" evidence="1">
    <location>
        <begin position="36"/>
        <end position="55"/>
    </location>
</feature>
<evidence type="ECO:0000313" key="2">
    <source>
        <dbReference type="EMBL" id="RXJ04453.1"/>
    </source>
</evidence>